<evidence type="ECO:0000313" key="6">
    <source>
        <dbReference type="Proteomes" id="UP000230340"/>
    </source>
</evidence>
<dbReference type="Gene3D" id="3.90.1180.10">
    <property type="entry name" value="Ribosomal protein L13"/>
    <property type="match status" value="1"/>
</dbReference>
<comment type="similarity">
    <text evidence="1 4">Belongs to the universal ribosomal protein uL13 family.</text>
</comment>
<dbReference type="Pfam" id="PF00572">
    <property type="entry name" value="Ribosomal_L13"/>
    <property type="match status" value="1"/>
</dbReference>
<keyword evidence="3 4" id="KW-0687">Ribonucleoprotein</keyword>
<comment type="caution">
    <text evidence="5">The sequence shown here is derived from an EMBL/GenBank/DDBJ whole genome shotgun (WGS) entry which is preliminary data.</text>
</comment>
<protein>
    <recommendedName>
        <fullName evidence="4">Large ribosomal subunit protein uL13</fullName>
    </recommendedName>
</protein>
<sequence>MQKKTYVTKKSDITIGWRVIDGQDKILGRLAAEIVVILLGKDKSYYVKNMVCGDKVVIINASGIKVTGNKVEDKVYVRHSGYMGGLKKETYGDLEKRRPGEVLRKAVAGMLPRNTLRKNLIANLYIYQGAEHPHHGQVSQKGI</sequence>
<reference evidence="6" key="1">
    <citation type="submission" date="2017-09" db="EMBL/GenBank/DDBJ databases">
        <title>Depth-based differentiation of microbial function through sediment-hosted aquifers and enrichment of novel symbionts in the deep terrestrial subsurface.</title>
        <authorList>
            <person name="Probst A.J."/>
            <person name="Ladd B."/>
            <person name="Jarett J.K."/>
            <person name="Geller-Mcgrath D.E."/>
            <person name="Sieber C.M.K."/>
            <person name="Emerson J.B."/>
            <person name="Anantharaman K."/>
            <person name="Thomas B.C."/>
            <person name="Malmstrom R."/>
            <person name="Stieglmeier M."/>
            <person name="Klingl A."/>
            <person name="Woyke T."/>
            <person name="Ryan C.M."/>
            <person name="Banfield J.F."/>
        </authorList>
    </citation>
    <scope>NUCLEOTIDE SEQUENCE [LARGE SCALE GENOMIC DNA]</scope>
</reference>
<dbReference type="Proteomes" id="UP000230340">
    <property type="component" value="Unassembled WGS sequence"/>
</dbReference>
<evidence type="ECO:0000313" key="5">
    <source>
        <dbReference type="EMBL" id="PIS23382.1"/>
    </source>
</evidence>
<dbReference type="GO" id="GO:0006412">
    <property type="term" value="P:translation"/>
    <property type="evidence" value="ECO:0007669"/>
    <property type="project" value="UniProtKB-UniRule"/>
</dbReference>
<dbReference type="InterPro" id="IPR036899">
    <property type="entry name" value="Ribosomal_uL13_sf"/>
</dbReference>
<dbReference type="NCBIfam" id="TIGR01066">
    <property type="entry name" value="rplM_bact"/>
    <property type="match status" value="1"/>
</dbReference>
<dbReference type="HAMAP" id="MF_01366">
    <property type="entry name" value="Ribosomal_uL13"/>
    <property type="match status" value="1"/>
</dbReference>
<dbReference type="InterPro" id="IPR005823">
    <property type="entry name" value="Ribosomal_uL13_bac-type"/>
</dbReference>
<comment type="subunit">
    <text evidence="4">Part of the 50S ribosomal subunit.</text>
</comment>
<name>A0A2H0XER9_UNCKA</name>
<proteinExistence type="inferred from homology"/>
<dbReference type="GO" id="GO:0005840">
    <property type="term" value="C:ribosome"/>
    <property type="evidence" value="ECO:0007669"/>
    <property type="project" value="UniProtKB-KW"/>
</dbReference>
<accession>A0A2H0XER9</accession>
<dbReference type="GO" id="GO:0017148">
    <property type="term" value="P:negative regulation of translation"/>
    <property type="evidence" value="ECO:0007669"/>
    <property type="project" value="TreeGrafter"/>
</dbReference>
<dbReference type="PANTHER" id="PTHR11545:SF2">
    <property type="entry name" value="LARGE RIBOSOMAL SUBUNIT PROTEIN UL13M"/>
    <property type="match status" value="1"/>
</dbReference>
<evidence type="ECO:0000256" key="1">
    <source>
        <dbReference type="ARBA" id="ARBA00006227"/>
    </source>
</evidence>
<gene>
    <name evidence="4" type="primary">rplM</name>
    <name evidence="5" type="ORF">COT49_00850</name>
</gene>
<evidence type="ECO:0000256" key="2">
    <source>
        <dbReference type="ARBA" id="ARBA00022980"/>
    </source>
</evidence>
<dbReference type="SUPFAM" id="SSF52161">
    <property type="entry name" value="Ribosomal protein L13"/>
    <property type="match status" value="1"/>
</dbReference>
<dbReference type="EMBL" id="PEYT01000004">
    <property type="protein sequence ID" value="PIS23382.1"/>
    <property type="molecule type" value="Genomic_DNA"/>
</dbReference>
<evidence type="ECO:0000256" key="4">
    <source>
        <dbReference type="HAMAP-Rule" id="MF_01366"/>
    </source>
</evidence>
<comment type="function">
    <text evidence="4">This protein is one of the early assembly proteins of the 50S ribosomal subunit, although it is not seen to bind rRNA by itself. It is important during the early stages of 50S assembly.</text>
</comment>
<keyword evidence="2 4" id="KW-0689">Ribosomal protein</keyword>
<dbReference type="GO" id="GO:0003729">
    <property type="term" value="F:mRNA binding"/>
    <property type="evidence" value="ECO:0007669"/>
    <property type="project" value="TreeGrafter"/>
</dbReference>
<dbReference type="GO" id="GO:0003735">
    <property type="term" value="F:structural constituent of ribosome"/>
    <property type="evidence" value="ECO:0007669"/>
    <property type="project" value="InterPro"/>
</dbReference>
<dbReference type="PIRSF" id="PIRSF002181">
    <property type="entry name" value="Ribosomal_L13"/>
    <property type="match status" value="1"/>
</dbReference>
<dbReference type="GO" id="GO:1990904">
    <property type="term" value="C:ribonucleoprotein complex"/>
    <property type="evidence" value="ECO:0007669"/>
    <property type="project" value="UniProtKB-KW"/>
</dbReference>
<evidence type="ECO:0000256" key="3">
    <source>
        <dbReference type="ARBA" id="ARBA00023274"/>
    </source>
</evidence>
<organism evidence="5 6">
    <name type="scientific">candidate division WWE3 bacterium CG08_land_8_20_14_0_20_40_13</name>
    <dbReference type="NCBI Taxonomy" id="1975084"/>
    <lineage>
        <taxon>Bacteria</taxon>
        <taxon>Katanobacteria</taxon>
    </lineage>
</organism>
<dbReference type="AlphaFoldDB" id="A0A2H0XER9"/>
<dbReference type="PANTHER" id="PTHR11545">
    <property type="entry name" value="RIBOSOMAL PROTEIN L13"/>
    <property type="match status" value="1"/>
</dbReference>
<dbReference type="CDD" id="cd00392">
    <property type="entry name" value="Ribosomal_L13"/>
    <property type="match status" value="1"/>
</dbReference>
<dbReference type="InterPro" id="IPR005822">
    <property type="entry name" value="Ribosomal_uL13"/>
</dbReference>